<dbReference type="GO" id="GO:0005615">
    <property type="term" value="C:extracellular space"/>
    <property type="evidence" value="ECO:0007669"/>
    <property type="project" value="TreeGrafter"/>
</dbReference>
<dbReference type="SUPFAM" id="SSF57593">
    <property type="entry name" value="Heparin-binding domain from vascular endothelial growth factor"/>
    <property type="match status" value="1"/>
</dbReference>
<keyword evidence="8" id="KW-0497">Mitogen</keyword>
<dbReference type="SMART" id="SM00141">
    <property type="entry name" value="PDGF"/>
    <property type="match status" value="1"/>
</dbReference>
<evidence type="ECO:0000256" key="8">
    <source>
        <dbReference type="ARBA" id="ARBA00023246"/>
    </source>
</evidence>
<dbReference type="SUPFAM" id="SSF57501">
    <property type="entry name" value="Cystine-knot cytokines"/>
    <property type="match status" value="1"/>
</dbReference>
<dbReference type="GO" id="GO:0050930">
    <property type="term" value="P:induction of positive chemotaxis"/>
    <property type="evidence" value="ECO:0007669"/>
    <property type="project" value="TreeGrafter"/>
</dbReference>
<evidence type="ECO:0000256" key="6">
    <source>
        <dbReference type="ARBA" id="ARBA00023157"/>
    </source>
</evidence>
<dbReference type="GO" id="GO:0008201">
    <property type="term" value="F:heparin binding"/>
    <property type="evidence" value="ECO:0007669"/>
    <property type="project" value="InterPro"/>
</dbReference>
<dbReference type="InterPro" id="IPR023581">
    <property type="entry name" value="PD_growth_factor_CS"/>
</dbReference>
<dbReference type="InterPro" id="IPR050507">
    <property type="entry name" value="PDGF/VEGF_growth_factor"/>
</dbReference>
<keyword evidence="6" id="KW-1015">Disulfide bond</keyword>
<name>A0A8C4RKR0_ERPCA</name>
<gene>
    <name evidence="11" type="primary">VEGFA</name>
    <name evidence="11" type="synonym">LOC114648314</name>
</gene>
<evidence type="ECO:0000259" key="10">
    <source>
        <dbReference type="PROSITE" id="PS50278"/>
    </source>
</evidence>
<organism evidence="11 12">
    <name type="scientific">Erpetoichthys calabaricus</name>
    <name type="common">Rope fish</name>
    <name type="synonym">Calamoichthys calabaricus</name>
    <dbReference type="NCBI Taxonomy" id="27687"/>
    <lineage>
        <taxon>Eukaryota</taxon>
        <taxon>Metazoa</taxon>
        <taxon>Chordata</taxon>
        <taxon>Craniata</taxon>
        <taxon>Vertebrata</taxon>
        <taxon>Euteleostomi</taxon>
        <taxon>Actinopterygii</taxon>
        <taxon>Polypteriformes</taxon>
        <taxon>Polypteridae</taxon>
        <taxon>Erpetoichthys</taxon>
    </lineage>
</organism>
<feature type="domain" description="Platelet-derived growth factor (PDGF) family profile" evidence="10">
    <location>
        <begin position="67"/>
        <end position="163"/>
    </location>
</feature>
<dbReference type="InterPro" id="IPR027928">
    <property type="entry name" value="VEGF_C"/>
</dbReference>
<dbReference type="Gene3D" id="2.10.90.10">
    <property type="entry name" value="Cystine-knot cytokines"/>
    <property type="match status" value="1"/>
</dbReference>
<proteinExistence type="inferred from homology"/>
<dbReference type="GO" id="GO:0030154">
    <property type="term" value="P:cell differentiation"/>
    <property type="evidence" value="ECO:0007669"/>
    <property type="project" value="UniProtKB-KW"/>
</dbReference>
<dbReference type="FunFam" id="2.10.160.10:FF:000001">
    <property type="entry name" value="Vascular endothelial growth factor A"/>
    <property type="match status" value="1"/>
</dbReference>
<dbReference type="PROSITE" id="PS00249">
    <property type="entry name" value="PDGF_1"/>
    <property type="match status" value="1"/>
</dbReference>
<reference evidence="11" key="3">
    <citation type="submission" date="2025-09" db="UniProtKB">
        <authorList>
            <consortium name="Ensembl"/>
        </authorList>
    </citation>
    <scope>IDENTIFICATION</scope>
</reference>
<dbReference type="GO" id="GO:0045766">
    <property type="term" value="P:positive regulation of angiogenesis"/>
    <property type="evidence" value="ECO:0007669"/>
    <property type="project" value="TreeGrafter"/>
</dbReference>
<dbReference type="PANTHER" id="PTHR12025:SF5">
    <property type="entry name" value="VASCULAR ENDOTHELIAL GROWTH FACTOR A, LONG FORM"/>
    <property type="match status" value="1"/>
</dbReference>
<dbReference type="CDD" id="cd00135">
    <property type="entry name" value="PDGF"/>
    <property type="match status" value="1"/>
</dbReference>
<dbReference type="GO" id="GO:0060754">
    <property type="term" value="P:positive regulation of mast cell chemotaxis"/>
    <property type="evidence" value="ECO:0007669"/>
    <property type="project" value="TreeGrafter"/>
</dbReference>
<dbReference type="InterPro" id="IPR029034">
    <property type="entry name" value="Cystine-knot_cytokine"/>
</dbReference>
<comment type="similarity">
    <text evidence="1 9">Belongs to the PDGF/VEGF growth factor family.</text>
</comment>
<dbReference type="InterPro" id="IPR036841">
    <property type="entry name" value="VEGF_C_sf"/>
</dbReference>
<dbReference type="GO" id="GO:0002040">
    <property type="term" value="P:sprouting angiogenesis"/>
    <property type="evidence" value="ECO:0007669"/>
    <property type="project" value="TreeGrafter"/>
</dbReference>
<evidence type="ECO:0000256" key="3">
    <source>
        <dbReference type="ARBA" id="ARBA00022657"/>
    </source>
</evidence>
<dbReference type="Proteomes" id="UP000694620">
    <property type="component" value="Chromosome 3"/>
</dbReference>
<dbReference type="Gene3D" id="2.10.160.10">
    <property type="entry name" value="Vascular endothelial growth factor, heparin-binding domain"/>
    <property type="match status" value="1"/>
</dbReference>
<dbReference type="GO" id="GO:0038084">
    <property type="term" value="P:vascular endothelial growth factor signaling pathway"/>
    <property type="evidence" value="ECO:0007669"/>
    <property type="project" value="TreeGrafter"/>
</dbReference>
<accession>A0A8C4RKR0</accession>
<evidence type="ECO:0000313" key="12">
    <source>
        <dbReference type="Proteomes" id="UP000694620"/>
    </source>
</evidence>
<dbReference type="GO" id="GO:0008083">
    <property type="term" value="F:growth factor activity"/>
    <property type="evidence" value="ECO:0007669"/>
    <property type="project" value="UniProtKB-KW"/>
</dbReference>
<evidence type="ECO:0000256" key="7">
    <source>
        <dbReference type="ARBA" id="ARBA00023180"/>
    </source>
</evidence>
<keyword evidence="3" id="KW-0037">Angiogenesis</keyword>
<evidence type="ECO:0000256" key="4">
    <source>
        <dbReference type="ARBA" id="ARBA00022782"/>
    </source>
</evidence>
<dbReference type="Ensembl" id="ENSECRT00000003258.1">
    <property type="protein sequence ID" value="ENSECRP00000003204.1"/>
    <property type="gene ID" value="ENSECRG00000002185.1"/>
</dbReference>
<evidence type="ECO:0000256" key="5">
    <source>
        <dbReference type="ARBA" id="ARBA00023030"/>
    </source>
</evidence>
<keyword evidence="12" id="KW-1185">Reference proteome</keyword>
<dbReference type="GO" id="GO:0048010">
    <property type="term" value="P:vascular endothelial growth factor receptor signaling pathway"/>
    <property type="evidence" value="ECO:0007669"/>
    <property type="project" value="TreeGrafter"/>
</dbReference>
<evidence type="ECO:0000313" key="11">
    <source>
        <dbReference type="Ensembl" id="ENSECRP00000003204.1"/>
    </source>
</evidence>
<evidence type="ECO:0000256" key="1">
    <source>
        <dbReference type="ARBA" id="ARBA00006686"/>
    </source>
</evidence>
<dbReference type="PANTHER" id="PTHR12025">
    <property type="entry name" value="VASCULAR ENDOTHELIAL GROWTH FACTOR"/>
    <property type="match status" value="1"/>
</dbReference>
<protein>
    <submittedName>
        <fullName evidence="11">Vascular endothelial growth factor Ab</fullName>
    </submittedName>
</protein>
<dbReference type="AlphaFoldDB" id="A0A8C4RKR0"/>
<dbReference type="GO" id="GO:0051781">
    <property type="term" value="P:positive regulation of cell division"/>
    <property type="evidence" value="ECO:0007669"/>
    <property type="project" value="UniProtKB-KW"/>
</dbReference>
<evidence type="ECO:0000256" key="2">
    <source>
        <dbReference type="ARBA" id="ARBA00022473"/>
    </source>
</evidence>
<evidence type="ECO:0000256" key="9">
    <source>
        <dbReference type="RuleBase" id="RU003818"/>
    </source>
</evidence>
<sequence>MTNDWTPERKGFGPSYRYIHNLEIKRMNTKTNCRCFKNDSALSSKEGKGSKIQSAYLPENGERRTNEVIQFLEVFERSYCRTIETLVDIFQEYPDEVEYIFKPSCVPLMRCAGCCNDESLECVPTETYNVTMQVMRMKFKHGQHVSEMSFTEHSRCECRPKQDVREKKENHCEPCSERRKHLFVQDPHTCKCSCKFTQLRCKSKQLELNERTCRCERPR</sequence>
<dbReference type="PROSITE" id="PS50278">
    <property type="entry name" value="PDGF_2"/>
    <property type="match status" value="1"/>
</dbReference>
<dbReference type="InterPro" id="IPR000072">
    <property type="entry name" value="PDGF/VEGF_dom"/>
</dbReference>
<dbReference type="Pfam" id="PF14554">
    <property type="entry name" value="VEGF_C"/>
    <property type="match status" value="1"/>
</dbReference>
<dbReference type="GO" id="GO:0001666">
    <property type="term" value="P:response to hypoxia"/>
    <property type="evidence" value="ECO:0007669"/>
    <property type="project" value="TreeGrafter"/>
</dbReference>
<reference evidence="11" key="2">
    <citation type="submission" date="2025-08" db="UniProtKB">
        <authorList>
            <consortium name="Ensembl"/>
        </authorList>
    </citation>
    <scope>IDENTIFICATION</scope>
</reference>
<reference evidence="11" key="1">
    <citation type="submission" date="2021-06" db="EMBL/GenBank/DDBJ databases">
        <authorList>
            <consortium name="Wellcome Sanger Institute Data Sharing"/>
        </authorList>
    </citation>
    <scope>NUCLEOTIDE SEQUENCE [LARGE SCALE GENOMIC DNA]</scope>
</reference>
<dbReference type="Pfam" id="PF00341">
    <property type="entry name" value="PDGF"/>
    <property type="match status" value="1"/>
</dbReference>
<dbReference type="GO" id="GO:0042056">
    <property type="term" value="F:chemoattractant activity"/>
    <property type="evidence" value="ECO:0007669"/>
    <property type="project" value="TreeGrafter"/>
</dbReference>
<dbReference type="GO" id="GO:0005172">
    <property type="term" value="F:vascular endothelial growth factor receptor binding"/>
    <property type="evidence" value="ECO:0007669"/>
    <property type="project" value="TreeGrafter"/>
</dbReference>
<keyword evidence="4" id="KW-0221">Differentiation</keyword>
<dbReference type="GeneTree" id="ENSGT00940000157284"/>
<dbReference type="GO" id="GO:0001938">
    <property type="term" value="P:positive regulation of endothelial cell proliferation"/>
    <property type="evidence" value="ECO:0007669"/>
    <property type="project" value="TreeGrafter"/>
</dbReference>
<dbReference type="FunFam" id="2.10.90.10:FF:000009">
    <property type="entry name" value="Vascular endothelial growth factor A"/>
    <property type="match status" value="1"/>
</dbReference>
<keyword evidence="2" id="KW-0217">Developmental protein</keyword>
<dbReference type="GO" id="GO:0016020">
    <property type="term" value="C:membrane"/>
    <property type="evidence" value="ECO:0007669"/>
    <property type="project" value="InterPro"/>
</dbReference>
<keyword evidence="5 9" id="KW-0339">Growth factor</keyword>
<keyword evidence="7" id="KW-0325">Glycoprotein</keyword>